<dbReference type="Gene3D" id="3.20.20.100">
    <property type="entry name" value="NADP-dependent oxidoreductase domain"/>
    <property type="match status" value="1"/>
</dbReference>
<dbReference type="Proteomes" id="UP000887569">
    <property type="component" value="Unplaced"/>
</dbReference>
<proteinExistence type="predicted"/>
<dbReference type="SUPFAM" id="SSF51430">
    <property type="entry name" value="NAD(P)-linked oxidoreductase"/>
    <property type="match status" value="1"/>
</dbReference>
<dbReference type="InterPro" id="IPR036812">
    <property type="entry name" value="NAD(P)_OxRdtase_dom_sf"/>
</dbReference>
<protein>
    <submittedName>
        <fullName evidence="2">NADP-dependent oxidoreductase domain-containing protein</fullName>
    </submittedName>
</protein>
<accession>A0A915CCH8</accession>
<sequence length="76" mass="8869">MVQRGISTIPKSTNVDRVRENFNIFDFELSGDEMNSLSNVKTRVRLFVCDFFAKHPFYPFKDVDKSKLKEVNMSGF</sequence>
<name>A0A915CCH8_PARUN</name>
<dbReference type="AlphaFoldDB" id="A0A915CCH8"/>
<dbReference type="WBParaSite" id="PgR122_g003_t01">
    <property type="protein sequence ID" value="PgR122_g003_t01"/>
    <property type="gene ID" value="PgR122_g003"/>
</dbReference>
<keyword evidence="1" id="KW-1185">Reference proteome</keyword>
<evidence type="ECO:0000313" key="2">
    <source>
        <dbReference type="WBParaSite" id="PgR122_g003_t01"/>
    </source>
</evidence>
<evidence type="ECO:0000313" key="1">
    <source>
        <dbReference type="Proteomes" id="UP000887569"/>
    </source>
</evidence>
<organism evidence="1 2">
    <name type="scientific">Parascaris univalens</name>
    <name type="common">Nematode worm</name>
    <dbReference type="NCBI Taxonomy" id="6257"/>
    <lineage>
        <taxon>Eukaryota</taxon>
        <taxon>Metazoa</taxon>
        <taxon>Ecdysozoa</taxon>
        <taxon>Nematoda</taxon>
        <taxon>Chromadorea</taxon>
        <taxon>Rhabditida</taxon>
        <taxon>Spirurina</taxon>
        <taxon>Ascaridomorpha</taxon>
        <taxon>Ascaridoidea</taxon>
        <taxon>Ascarididae</taxon>
        <taxon>Parascaris</taxon>
    </lineage>
</organism>
<reference evidence="2" key="1">
    <citation type="submission" date="2022-11" db="UniProtKB">
        <authorList>
            <consortium name="WormBaseParasite"/>
        </authorList>
    </citation>
    <scope>IDENTIFICATION</scope>
</reference>